<proteinExistence type="predicted"/>
<accession>A0A6J4VEH0</accession>
<dbReference type="AlphaFoldDB" id="A0A6J4VEH0"/>
<organism evidence="1">
    <name type="scientific">uncultured Synechococcales cyanobacterium</name>
    <dbReference type="NCBI Taxonomy" id="1936017"/>
    <lineage>
        <taxon>Bacteria</taxon>
        <taxon>Bacillati</taxon>
        <taxon>Cyanobacteriota</taxon>
        <taxon>Cyanophyceae</taxon>
        <taxon>Synechococcales</taxon>
        <taxon>environmental samples</taxon>
    </lineage>
</organism>
<protein>
    <submittedName>
        <fullName evidence="1">Uncharacterized protein</fullName>
    </submittedName>
</protein>
<reference evidence="1" key="1">
    <citation type="submission" date="2020-02" db="EMBL/GenBank/DDBJ databases">
        <authorList>
            <person name="Meier V. D."/>
        </authorList>
    </citation>
    <scope>NUCLEOTIDE SEQUENCE</scope>
    <source>
        <strain evidence="1">AVDCRST_MAG81</strain>
    </source>
</reference>
<evidence type="ECO:0000313" key="1">
    <source>
        <dbReference type="EMBL" id="CAA9576907.1"/>
    </source>
</evidence>
<name>A0A6J4VEH0_9CYAN</name>
<dbReference type="EMBL" id="CADCWO010000130">
    <property type="protein sequence ID" value="CAA9576907.1"/>
    <property type="molecule type" value="Genomic_DNA"/>
</dbReference>
<sequence length="69" mass="7813">MNVFIRGFPSAWPDQTAMMVPTQYADGVLQGSSRVRSTEPERRYALNAAFHAALLEQTTRPRQASKRFV</sequence>
<gene>
    <name evidence="1" type="ORF">AVDCRST_MAG81-2371</name>
</gene>